<protein>
    <recommendedName>
        <fullName evidence="3">DUF3572 family protein</fullName>
    </recommendedName>
</protein>
<dbReference type="EMBL" id="BPFH01000002">
    <property type="protein sequence ID" value="GIT94514.1"/>
    <property type="molecule type" value="Genomic_DNA"/>
</dbReference>
<proteinExistence type="predicted"/>
<evidence type="ECO:0000313" key="2">
    <source>
        <dbReference type="Proteomes" id="UP000786693"/>
    </source>
</evidence>
<dbReference type="RefSeq" id="WP_220748043.1">
    <property type="nucleotide sequence ID" value="NZ_BPFH01000002.1"/>
</dbReference>
<name>A0ABQ4NJY4_9RHOB</name>
<keyword evidence="2" id="KW-1185">Reference proteome</keyword>
<accession>A0ABQ4NJY4</accession>
<evidence type="ECO:0000313" key="1">
    <source>
        <dbReference type="EMBL" id="GIT94514.1"/>
    </source>
</evidence>
<dbReference type="Pfam" id="PF12096">
    <property type="entry name" value="DUF3572"/>
    <property type="match status" value="1"/>
</dbReference>
<organism evidence="1 2">
    <name type="scientific">Jannaschia pagri</name>
    <dbReference type="NCBI Taxonomy" id="2829797"/>
    <lineage>
        <taxon>Bacteria</taxon>
        <taxon>Pseudomonadati</taxon>
        <taxon>Pseudomonadota</taxon>
        <taxon>Alphaproteobacteria</taxon>
        <taxon>Rhodobacterales</taxon>
        <taxon>Roseobacteraceae</taxon>
        <taxon>Jannaschia</taxon>
    </lineage>
</organism>
<reference evidence="1 2" key="1">
    <citation type="submission" date="2021-05" db="EMBL/GenBank/DDBJ databases">
        <title>Bacteria Genome sequencing.</title>
        <authorList>
            <person name="Takabe Y."/>
            <person name="Nakajima Y."/>
            <person name="Suzuki S."/>
            <person name="Shiozaki T."/>
        </authorList>
    </citation>
    <scope>NUCLEOTIDE SEQUENCE [LARGE SCALE GENOMIC DNA]</scope>
    <source>
        <strain evidence="1 2">AI_62</strain>
    </source>
</reference>
<evidence type="ECO:0008006" key="3">
    <source>
        <dbReference type="Google" id="ProtNLM"/>
    </source>
</evidence>
<dbReference type="Proteomes" id="UP000786693">
    <property type="component" value="Unassembled WGS sequence"/>
</dbReference>
<sequence>MSMTQDRAEIVALGALEWLIAEDLMDTFQSSTGADRDQIRAAAGDPVFLAAVMDFIMMSDDWVQGVCAQQRLSHEMFLAARAALPGGDIPNWT</sequence>
<comment type="caution">
    <text evidence="1">The sequence shown here is derived from an EMBL/GenBank/DDBJ whole genome shotgun (WGS) entry which is preliminary data.</text>
</comment>
<gene>
    <name evidence="1" type="ORF">JANAI62_11370</name>
</gene>
<dbReference type="InterPro" id="IPR021955">
    <property type="entry name" value="DUF3572"/>
</dbReference>